<evidence type="ECO:0000313" key="4">
    <source>
        <dbReference type="Proteomes" id="UP000215244"/>
    </source>
</evidence>
<reference evidence="3 4" key="1">
    <citation type="submission" date="2017-08" db="EMBL/GenBank/DDBJ databases">
        <title>The complete genome sequence of Maribacter sp. B1, isolated from deep-sea sediment.</title>
        <authorList>
            <person name="Wu Y.-H."/>
            <person name="Cheng H."/>
            <person name="Xu X.-W."/>
        </authorList>
    </citation>
    <scope>NUCLEOTIDE SEQUENCE [LARGE SCALE GENOMIC DNA]</scope>
    <source>
        <strain evidence="3 4">B1</strain>
    </source>
</reference>
<protein>
    <submittedName>
        <fullName evidence="3">N-acylglucosamine 2-epimerase</fullName>
    </submittedName>
</protein>
<name>A0A223V4E5_9FLAO</name>
<evidence type="ECO:0000313" key="3">
    <source>
        <dbReference type="EMBL" id="ASV30271.1"/>
    </source>
</evidence>
<dbReference type="Proteomes" id="UP000215244">
    <property type="component" value="Chromosome"/>
</dbReference>
<dbReference type="InterPro" id="IPR010819">
    <property type="entry name" value="AGE/CE"/>
</dbReference>
<keyword evidence="2" id="KW-0413">Isomerase</keyword>
<dbReference type="RefSeq" id="WP_094996891.1">
    <property type="nucleotide sequence ID" value="NZ_BMJL01000002.1"/>
</dbReference>
<dbReference type="Gene3D" id="1.50.10.10">
    <property type="match status" value="1"/>
</dbReference>
<dbReference type="SUPFAM" id="SSF48208">
    <property type="entry name" value="Six-hairpin glycosidases"/>
    <property type="match status" value="1"/>
</dbReference>
<dbReference type="GO" id="GO:0005975">
    <property type="term" value="P:carbohydrate metabolic process"/>
    <property type="evidence" value="ECO:0007669"/>
    <property type="project" value="InterPro"/>
</dbReference>
<dbReference type="InterPro" id="IPR012341">
    <property type="entry name" value="6hp_glycosidase-like_sf"/>
</dbReference>
<dbReference type="PANTHER" id="PTHR15108">
    <property type="entry name" value="N-ACYLGLUCOSAMINE-2-EPIMERASE"/>
    <property type="match status" value="1"/>
</dbReference>
<dbReference type="Pfam" id="PF07221">
    <property type="entry name" value="GlcNAc_2-epim"/>
    <property type="match status" value="1"/>
</dbReference>
<comment type="similarity">
    <text evidence="1">Belongs to the N-acylglucosamine 2-epimerase family.</text>
</comment>
<evidence type="ECO:0000256" key="2">
    <source>
        <dbReference type="ARBA" id="ARBA00023235"/>
    </source>
</evidence>
<organism evidence="3 4">
    <name type="scientific">Maribacter cobaltidurans</name>
    <dbReference type="NCBI Taxonomy" id="1178778"/>
    <lineage>
        <taxon>Bacteria</taxon>
        <taxon>Pseudomonadati</taxon>
        <taxon>Bacteroidota</taxon>
        <taxon>Flavobacteriia</taxon>
        <taxon>Flavobacteriales</taxon>
        <taxon>Flavobacteriaceae</taxon>
        <taxon>Maribacter</taxon>
    </lineage>
</organism>
<gene>
    <name evidence="3" type="ORF">CJ263_08600</name>
</gene>
<evidence type="ECO:0000256" key="1">
    <source>
        <dbReference type="ARBA" id="ARBA00008558"/>
    </source>
</evidence>
<dbReference type="GO" id="GO:0016853">
    <property type="term" value="F:isomerase activity"/>
    <property type="evidence" value="ECO:0007669"/>
    <property type="project" value="UniProtKB-KW"/>
</dbReference>
<dbReference type="InterPro" id="IPR008928">
    <property type="entry name" value="6-hairpin_glycosidase_sf"/>
</dbReference>
<proteinExistence type="inferred from homology"/>
<sequence length="468" mass="54804">MISKYALFLRSSYGFLIVPFSLLCFSCKEIPSENKDPKKELLIALEASLDTLSNVWYPRTIDSTHGGFWSDFDYKWDKVGNQNKMLVSQARHVWTASTLALYYNDPKYQQIAKHGYHFLRDHMWDSQHGGFHTLLGLEGDSLKLLSTGKSAYGNSFAIYGLATYYKVSKDTTALNLAKKTFHWLEEHAHDPEYGGYFDVLQMDGSWMLDVTENDRNYDNFIRKDWKDQNSSIHLLESFTALYEVWPDALVKERLEELLVLIRDTITTKKGYLTLHLRRDWTPVSFKDSTESVRKENFFLDHVSFGHDVETAFLLLEASHVLGKKNDTLTMKKTKVMVDHALDWGWDNSKGGFYEGGYYWDETKARTIEDSRKVWWTQAECLNTLLLMSKLYPEEPRYSELFEKQWRYINTYLIDHTHNGWFDAGLDTSPEAEKRAKAQIWKVNYHNVRSLMNVIKMMKGEFELTHSYQ</sequence>
<dbReference type="KEGG" id="marb:CJ263_08600"/>
<dbReference type="EMBL" id="CP022957">
    <property type="protein sequence ID" value="ASV30271.1"/>
    <property type="molecule type" value="Genomic_DNA"/>
</dbReference>
<dbReference type="OrthoDB" id="618431at2"/>
<keyword evidence="4" id="KW-1185">Reference proteome</keyword>
<accession>A0A223V4E5</accession>
<dbReference type="AlphaFoldDB" id="A0A223V4E5"/>